<comment type="caution">
    <text evidence="7">The sequence shown here is derived from an EMBL/GenBank/DDBJ whole genome shotgun (WGS) entry which is preliminary data.</text>
</comment>
<feature type="transmembrane region" description="Helical" evidence="6">
    <location>
        <begin position="200"/>
        <end position="217"/>
    </location>
</feature>
<dbReference type="AlphaFoldDB" id="A0A0R1WH82"/>
<evidence type="ECO:0000313" key="8">
    <source>
        <dbReference type="Proteomes" id="UP000051302"/>
    </source>
</evidence>
<gene>
    <name evidence="7" type="ORF">FD31_GL002036</name>
</gene>
<keyword evidence="8" id="KW-1185">Reference proteome</keyword>
<dbReference type="Pfam" id="PF01943">
    <property type="entry name" value="Polysacc_synt"/>
    <property type="match status" value="1"/>
</dbReference>
<dbReference type="PATRIC" id="fig|1423774.3.peg.2115"/>
<comment type="subcellular location">
    <subcellularLocation>
        <location evidence="1">Cell membrane</location>
        <topology evidence="1">Multi-pass membrane protein</topology>
    </subcellularLocation>
</comment>
<dbReference type="EMBL" id="AZFV01000045">
    <property type="protein sequence ID" value="KRM14246.1"/>
    <property type="molecule type" value="Genomic_DNA"/>
</dbReference>
<feature type="transmembrane region" description="Helical" evidence="6">
    <location>
        <begin position="57"/>
        <end position="75"/>
    </location>
</feature>
<dbReference type="GO" id="GO:0005886">
    <property type="term" value="C:plasma membrane"/>
    <property type="evidence" value="ECO:0007669"/>
    <property type="project" value="UniProtKB-SubCell"/>
</dbReference>
<dbReference type="InterPro" id="IPR002797">
    <property type="entry name" value="Polysacc_synth"/>
</dbReference>
<feature type="transmembrane region" description="Helical" evidence="6">
    <location>
        <begin position="339"/>
        <end position="361"/>
    </location>
</feature>
<evidence type="ECO:0000313" key="7">
    <source>
        <dbReference type="EMBL" id="KRM14246.1"/>
    </source>
</evidence>
<dbReference type="STRING" id="1423774.FD31_GL002036"/>
<dbReference type="CDD" id="cd13124">
    <property type="entry name" value="MATE_SpoVB_like"/>
    <property type="match status" value="1"/>
</dbReference>
<evidence type="ECO:0000256" key="3">
    <source>
        <dbReference type="ARBA" id="ARBA00022692"/>
    </source>
</evidence>
<feature type="transmembrane region" description="Helical" evidence="6">
    <location>
        <begin position="475"/>
        <end position="497"/>
    </location>
</feature>
<feature type="transmembrane region" description="Helical" evidence="6">
    <location>
        <begin position="435"/>
        <end position="454"/>
    </location>
</feature>
<keyword evidence="5 6" id="KW-0472">Membrane</keyword>
<feature type="transmembrane region" description="Helical" evidence="6">
    <location>
        <begin position="15"/>
        <end position="37"/>
    </location>
</feature>
<sequence length="542" mass="60334">MDNKMKKDSLLKSSLWISLSGILSRILSVVYIIPWNIWIGPVAVGAANALYGKVYNIYNLFLIIATAGIPSAISKEVAAHNALGRYDQSEKLFKKYTIYMSLVGIVLALIMFFGAKYVAIVLAAGDMRVVTPIKYLSIAMLIIPALGILRGYIQGYAFISYSAFSQVIEQIARVAYMLYATYTIMILQKGNYMSAVNQSTLASFIGATLAYLFLLWIRIRVRRSITVTDIKTTADIPTDANIPEINFSSMLRSAIPFLLVDTIMTVLQLFDQTTFTWIYELILHASQKTIDDLYAMFGFQANKLIMILVSLAISVSASVIPALSAMISRKVGTEQIQKLMRNIVQFTLFIILPATFGMIAISRQLWTVFVFYDQSIIGSKVLMVSCLEAFFYCVFLILENVLQVSHHVKKSLIYLVIAYLIKVVLQLPLTLAMGVYGPLAASTIAFMITGHFAFRLINKQFNIVDKELGKSLFKIFIDGLIMLVVVVIADFLVVKVISDATKIGATIVIIICGLIGVAVYGFLSYKDGSLKILKEIRDTKIY</sequence>
<reference evidence="7 8" key="1">
    <citation type="journal article" date="2015" name="Genome Announc.">
        <title>Expanding the biotechnology potential of lactobacilli through comparative genomics of 213 strains and associated genera.</title>
        <authorList>
            <person name="Sun Z."/>
            <person name="Harris H.M."/>
            <person name="McCann A."/>
            <person name="Guo C."/>
            <person name="Argimon S."/>
            <person name="Zhang W."/>
            <person name="Yang X."/>
            <person name="Jeffery I.B."/>
            <person name="Cooney J.C."/>
            <person name="Kagawa T.F."/>
            <person name="Liu W."/>
            <person name="Song Y."/>
            <person name="Salvetti E."/>
            <person name="Wrobel A."/>
            <person name="Rasinkangas P."/>
            <person name="Parkhill J."/>
            <person name="Rea M.C."/>
            <person name="O'Sullivan O."/>
            <person name="Ritari J."/>
            <person name="Douillard F.P."/>
            <person name="Paul Ross R."/>
            <person name="Yang R."/>
            <person name="Briner A.E."/>
            <person name="Felis G.E."/>
            <person name="de Vos W.M."/>
            <person name="Barrangou R."/>
            <person name="Klaenhammer T.R."/>
            <person name="Caufield P.W."/>
            <person name="Cui Y."/>
            <person name="Zhang H."/>
            <person name="O'Toole P.W."/>
        </authorList>
    </citation>
    <scope>NUCLEOTIDE SEQUENCE [LARGE SCALE GENOMIC DNA]</scope>
    <source>
        <strain evidence="7 8">DSM 16982</strain>
    </source>
</reference>
<keyword evidence="4 6" id="KW-1133">Transmembrane helix</keyword>
<dbReference type="InterPro" id="IPR050833">
    <property type="entry name" value="Poly_Biosynth_Transport"/>
</dbReference>
<accession>A0A0R1WH82</accession>
<dbReference type="Proteomes" id="UP000051302">
    <property type="component" value="Unassembled WGS sequence"/>
</dbReference>
<dbReference type="PANTHER" id="PTHR30250">
    <property type="entry name" value="PST FAMILY PREDICTED COLANIC ACID TRANSPORTER"/>
    <property type="match status" value="1"/>
</dbReference>
<proteinExistence type="predicted"/>
<feature type="transmembrane region" description="Helical" evidence="6">
    <location>
        <begin position="171"/>
        <end position="188"/>
    </location>
</feature>
<evidence type="ECO:0000256" key="1">
    <source>
        <dbReference type="ARBA" id="ARBA00004651"/>
    </source>
</evidence>
<feature type="transmembrane region" description="Helical" evidence="6">
    <location>
        <begin position="250"/>
        <end position="270"/>
    </location>
</feature>
<feature type="transmembrane region" description="Helical" evidence="6">
    <location>
        <begin position="304"/>
        <end position="327"/>
    </location>
</feature>
<keyword evidence="2" id="KW-1003">Cell membrane</keyword>
<organism evidence="7 8">
    <name type="scientific">Companilactobacillus nantensis DSM 16982</name>
    <dbReference type="NCBI Taxonomy" id="1423774"/>
    <lineage>
        <taxon>Bacteria</taxon>
        <taxon>Bacillati</taxon>
        <taxon>Bacillota</taxon>
        <taxon>Bacilli</taxon>
        <taxon>Lactobacillales</taxon>
        <taxon>Lactobacillaceae</taxon>
        <taxon>Companilactobacillus</taxon>
    </lineage>
</organism>
<feature type="transmembrane region" description="Helical" evidence="6">
    <location>
        <begin position="135"/>
        <end position="159"/>
    </location>
</feature>
<feature type="transmembrane region" description="Helical" evidence="6">
    <location>
        <begin position="503"/>
        <end position="523"/>
    </location>
</feature>
<evidence type="ECO:0000256" key="5">
    <source>
        <dbReference type="ARBA" id="ARBA00023136"/>
    </source>
</evidence>
<dbReference type="InterPro" id="IPR024923">
    <property type="entry name" value="PG_synth_SpoVB"/>
</dbReference>
<feature type="transmembrane region" description="Helical" evidence="6">
    <location>
        <begin position="381"/>
        <end position="399"/>
    </location>
</feature>
<feature type="transmembrane region" description="Helical" evidence="6">
    <location>
        <begin position="411"/>
        <end position="429"/>
    </location>
</feature>
<dbReference type="PANTHER" id="PTHR30250:SF21">
    <property type="entry name" value="LIPID II FLIPPASE MURJ"/>
    <property type="match status" value="1"/>
</dbReference>
<evidence type="ECO:0000256" key="6">
    <source>
        <dbReference type="SAM" id="Phobius"/>
    </source>
</evidence>
<feature type="transmembrane region" description="Helical" evidence="6">
    <location>
        <begin position="96"/>
        <end position="115"/>
    </location>
</feature>
<keyword evidence="3 6" id="KW-0812">Transmembrane</keyword>
<evidence type="ECO:0000256" key="4">
    <source>
        <dbReference type="ARBA" id="ARBA00022989"/>
    </source>
</evidence>
<protein>
    <submittedName>
        <fullName evidence="7">Export protein</fullName>
    </submittedName>
</protein>
<name>A0A0R1WH82_9LACO</name>
<evidence type="ECO:0000256" key="2">
    <source>
        <dbReference type="ARBA" id="ARBA00022475"/>
    </source>
</evidence>